<evidence type="ECO:0000256" key="1">
    <source>
        <dbReference type="SAM" id="Coils"/>
    </source>
</evidence>
<evidence type="ECO:0008006" key="4">
    <source>
        <dbReference type="Google" id="ProtNLM"/>
    </source>
</evidence>
<protein>
    <recommendedName>
        <fullName evidence="4">BZIP domain-containing protein</fullName>
    </recommendedName>
</protein>
<keyword evidence="1" id="KW-0175">Coiled coil</keyword>
<gene>
    <name evidence="2" type="ORF">ECRASSUSDP1_LOCUS16434</name>
</gene>
<accession>A0AAD1XLX5</accession>
<dbReference type="Proteomes" id="UP001295684">
    <property type="component" value="Unassembled WGS sequence"/>
</dbReference>
<name>A0AAD1XLX5_EUPCR</name>
<proteinExistence type="predicted"/>
<sequence>MDFKEKCMEGDGVTKYIRASSNKERSKAFRERKKKFLEDKVKEVESLRKEVETLREENSELKIKLQKLKAYNLRKVEPDINSEAKCGSKSNSNSTTTLQEHEDYLYNTIAKKLQNNPDEVRFSTIEQAHEPVYDWSDERVQFIKKLFKDIIDNLLGLQSKCYHSAIKEFPINKLIKMQKNKKRQKKYFDKAQEPKTPKDLNIQIQLSDKVLEMINNSSKFFNTYIKQTRKIAQTLIIQRNKLLNLYQDYKLSIEKSGYLSWYTKTDFINSFKLVDYLQHTKFVQPHFLYNIPAKTHSNLKYEQGELTE</sequence>
<dbReference type="Gene3D" id="1.20.5.170">
    <property type="match status" value="1"/>
</dbReference>
<dbReference type="CDD" id="cd14686">
    <property type="entry name" value="bZIP"/>
    <property type="match status" value="1"/>
</dbReference>
<reference evidence="2" key="1">
    <citation type="submission" date="2023-07" db="EMBL/GenBank/DDBJ databases">
        <authorList>
            <consortium name="AG Swart"/>
            <person name="Singh M."/>
            <person name="Singh A."/>
            <person name="Seah K."/>
            <person name="Emmerich C."/>
        </authorList>
    </citation>
    <scope>NUCLEOTIDE SEQUENCE</scope>
    <source>
        <strain evidence="2">DP1</strain>
    </source>
</reference>
<dbReference type="AlphaFoldDB" id="A0AAD1XLX5"/>
<keyword evidence="3" id="KW-1185">Reference proteome</keyword>
<dbReference type="EMBL" id="CAMPGE010016522">
    <property type="protein sequence ID" value="CAI2375074.1"/>
    <property type="molecule type" value="Genomic_DNA"/>
</dbReference>
<evidence type="ECO:0000313" key="2">
    <source>
        <dbReference type="EMBL" id="CAI2375074.1"/>
    </source>
</evidence>
<comment type="caution">
    <text evidence="2">The sequence shown here is derived from an EMBL/GenBank/DDBJ whole genome shotgun (WGS) entry which is preliminary data.</text>
</comment>
<feature type="coiled-coil region" evidence="1">
    <location>
        <begin position="34"/>
        <end position="74"/>
    </location>
</feature>
<evidence type="ECO:0000313" key="3">
    <source>
        <dbReference type="Proteomes" id="UP001295684"/>
    </source>
</evidence>
<organism evidence="2 3">
    <name type="scientific">Euplotes crassus</name>
    <dbReference type="NCBI Taxonomy" id="5936"/>
    <lineage>
        <taxon>Eukaryota</taxon>
        <taxon>Sar</taxon>
        <taxon>Alveolata</taxon>
        <taxon>Ciliophora</taxon>
        <taxon>Intramacronucleata</taxon>
        <taxon>Spirotrichea</taxon>
        <taxon>Hypotrichia</taxon>
        <taxon>Euplotida</taxon>
        <taxon>Euplotidae</taxon>
        <taxon>Moneuplotes</taxon>
    </lineage>
</organism>